<dbReference type="GO" id="GO:0003964">
    <property type="term" value="F:RNA-directed DNA polymerase activity"/>
    <property type="evidence" value="ECO:0007669"/>
    <property type="project" value="UniProtKB-KW"/>
</dbReference>
<dbReference type="SUPFAM" id="SSF56672">
    <property type="entry name" value="DNA/RNA polymerases"/>
    <property type="match status" value="1"/>
</dbReference>
<keyword evidence="2" id="KW-0548">Nucleotidyltransferase</keyword>
<evidence type="ECO:0000256" key="5">
    <source>
        <dbReference type="ARBA" id="ARBA00022801"/>
    </source>
</evidence>
<keyword evidence="6" id="KW-0695">RNA-directed DNA polymerase</keyword>
<accession>A0A9Q3D9Y6</accession>
<evidence type="ECO:0000313" key="8">
    <source>
        <dbReference type="EMBL" id="MBW0499891.1"/>
    </source>
</evidence>
<evidence type="ECO:0000256" key="4">
    <source>
        <dbReference type="ARBA" id="ARBA00022759"/>
    </source>
</evidence>
<protein>
    <recommendedName>
        <fullName evidence="7">Reverse transcriptase RNase H-like domain-containing protein</fullName>
    </recommendedName>
</protein>
<keyword evidence="4" id="KW-0255">Endonuclease</keyword>
<proteinExistence type="predicted"/>
<keyword evidence="5" id="KW-0378">Hydrolase</keyword>
<evidence type="ECO:0000259" key="7">
    <source>
        <dbReference type="Pfam" id="PF17917"/>
    </source>
</evidence>
<dbReference type="Proteomes" id="UP000765509">
    <property type="component" value="Unassembled WGS sequence"/>
</dbReference>
<dbReference type="GO" id="GO:0004519">
    <property type="term" value="F:endonuclease activity"/>
    <property type="evidence" value="ECO:0007669"/>
    <property type="project" value="UniProtKB-KW"/>
</dbReference>
<keyword evidence="1" id="KW-0808">Transferase</keyword>
<evidence type="ECO:0000256" key="6">
    <source>
        <dbReference type="ARBA" id="ARBA00022918"/>
    </source>
</evidence>
<dbReference type="Pfam" id="PF17917">
    <property type="entry name" value="RT_RNaseH"/>
    <property type="match status" value="1"/>
</dbReference>
<dbReference type="EMBL" id="AVOT02015520">
    <property type="protein sequence ID" value="MBW0499891.1"/>
    <property type="molecule type" value="Genomic_DNA"/>
</dbReference>
<evidence type="ECO:0000256" key="1">
    <source>
        <dbReference type="ARBA" id="ARBA00022679"/>
    </source>
</evidence>
<comment type="caution">
    <text evidence="8">The sequence shown here is derived from an EMBL/GenBank/DDBJ whole genome shotgun (WGS) entry which is preliminary data.</text>
</comment>
<evidence type="ECO:0000313" key="9">
    <source>
        <dbReference type="Proteomes" id="UP000765509"/>
    </source>
</evidence>
<dbReference type="OrthoDB" id="3037028at2759"/>
<reference evidence="8" key="1">
    <citation type="submission" date="2021-03" db="EMBL/GenBank/DDBJ databases">
        <title>Draft genome sequence of rust myrtle Austropuccinia psidii MF-1, a brazilian biotype.</title>
        <authorList>
            <person name="Quecine M.C."/>
            <person name="Pachon D.M.R."/>
            <person name="Bonatelli M.L."/>
            <person name="Correr F.H."/>
            <person name="Franceschini L.M."/>
            <person name="Leite T.F."/>
            <person name="Margarido G.R.A."/>
            <person name="Almeida C.A."/>
            <person name="Ferrarezi J.A."/>
            <person name="Labate C.A."/>
        </authorList>
    </citation>
    <scope>NUCLEOTIDE SEQUENCE</scope>
    <source>
        <strain evidence="8">MF-1</strain>
    </source>
</reference>
<gene>
    <name evidence="8" type="ORF">O181_039606</name>
</gene>
<sequence>MQEDENGKDRPVLYESVTFSRLESKSSQPKLELCGVARILTILQTILRGKHFELQVDAKALIEMINTPSLPNAPIPRWVAFIHILSFDLLHKPGKTVTMPDRL</sequence>
<feature type="domain" description="Reverse transcriptase RNase H-like" evidence="7">
    <location>
        <begin position="1"/>
        <end position="82"/>
    </location>
</feature>
<keyword evidence="9" id="KW-1185">Reference proteome</keyword>
<dbReference type="InterPro" id="IPR041373">
    <property type="entry name" value="RT_RNaseH"/>
</dbReference>
<keyword evidence="3" id="KW-0540">Nuclease</keyword>
<organism evidence="8 9">
    <name type="scientific">Austropuccinia psidii MF-1</name>
    <dbReference type="NCBI Taxonomy" id="1389203"/>
    <lineage>
        <taxon>Eukaryota</taxon>
        <taxon>Fungi</taxon>
        <taxon>Dikarya</taxon>
        <taxon>Basidiomycota</taxon>
        <taxon>Pucciniomycotina</taxon>
        <taxon>Pucciniomycetes</taxon>
        <taxon>Pucciniales</taxon>
        <taxon>Sphaerophragmiaceae</taxon>
        <taxon>Austropuccinia</taxon>
    </lineage>
</organism>
<dbReference type="AlphaFoldDB" id="A0A9Q3D9Y6"/>
<evidence type="ECO:0000256" key="3">
    <source>
        <dbReference type="ARBA" id="ARBA00022722"/>
    </source>
</evidence>
<dbReference type="GO" id="GO:0016787">
    <property type="term" value="F:hydrolase activity"/>
    <property type="evidence" value="ECO:0007669"/>
    <property type="project" value="UniProtKB-KW"/>
</dbReference>
<evidence type="ECO:0000256" key="2">
    <source>
        <dbReference type="ARBA" id="ARBA00022695"/>
    </source>
</evidence>
<dbReference type="InterPro" id="IPR043502">
    <property type="entry name" value="DNA/RNA_pol_sf"/>
</dbReference>
<name>A0A9Q3D9Y6_9BASI</name>